<evidence type="ECO:0000313" key="5">
    <source>
        <dbReference type="Proteomes" id="UP000266673"/>
    </source>
</evidence>
<name>A0A397W8F3_9GLOM</name>
<accession>A0A397W8F3</accession>
<dbReference type="AlphaFoldDB" id="A0A397W8F3"/>
<dbReference type="PROSITE" id="PS50011">
    <property type="entry name" value="PROTEIN_KINASE_DOM"/>
    <property type="match status" value="1"/>
</dbReference>
<evidence type="ECO:0000256" key="1">
    <source>
        <dbReference type="PROSITE-ProRule" id="PRU00169"/>
    </source>
</evidence>
<dbReference type="InterPro" id="IPR001245">
    <property type="entry name" value="Ser-Thr/Tyr_kinase_cat_dom"/>
</dbReference>
<reference evidence="4 5" key="1">
    <citation type="submission" date="2018-06" db="EMBL/GenBank/DDBJ databases">
        <title>Comparative genomics reveals the genomic features of Rhizophagus irregularis, R. cerebriforme, R. diaphanum and Gigaspora rosea, and their symbiotic lifestyle signature.</title>
        <authorList>
            <person name="Morin E."/>
            <person name="San Clemente H."/>
            <person name="Chen E.C.H."/>
            <person name="De La Providencia I."/>
            <person name="Hainaut M."/>
            <person name="Kuo A."/>
            <person name="Kohler A."/>
            <person name="Murat C."/>
            <person name="Tang N."/>
            <person name="Roy S."/>
            <person name="Loubradou J."/>
            <person name="Henrissat B."/>
            <person name="Grigoriev I.V."/>
            <person name="Corradi N."/>
            <person name="Roux C."/>
            <person name="Martin F.M."/>
        </authorList>
    </citation>
    <scope>NUCLEOTIDE SEQUENCE [LARGE SCALE GENOMIC DNA]</scope>
    <source>
        <strain evidence="4 5">DAOM 194757</strain>
    </source>
</reference>
<protein>
    <submittedName>
        <fullName evidence="4">Kinase-like domain-containing protein</fullName>
    </submittedName>
</protein>
<evidence type="ECO:0000259" key="2">
    <source>
        <dbReference type="PROSITE" id="PS50011"/>
    </source>
</evidence>
<dbReference type="GO" id="GO:0000160">
    <property type="term" value="P:phosphorelay signal transduction system"/>
    <property type="evidence" value="ECO:0007669"/>
    <property type="project" value="InterPro"/>
</dbReference>
<keyword evidence="4" id="KW-0418">Kinase</keyword>
<keyword evidence="1" id="KW-0597">Phosphoprotein</keyword>
<dbReference type="STRING" id="44941.A0A397W8F3"/>
<gene>
    <name evidence="4" type="ORF">C2G38_2238312</name>
</gene>
<dbReference type="InterPro" id="IPR051681">
    <property type="entry name" value="Ser/Thr_Kinases-Pseudokinases"/>
</dbReference>
<evidence type="ECO:0000313" key="4">
    <source>
        <dbReference type="EMBL" id="RIB30381.1"/>
    </source>
</evidence>
<organism evidence="4 5">
    <name type="scientific">Gigaspora rosea</name>
    <dbReference type="NCBI Taxonomy" id="44941"/>
    <lineage>
        <taxon>Eukaryota</taxon>
        <taxon>Fungi</taxon>
        <taxon>Fungi incertae sedis</taxon>
        <taxon>Mucoromycota</taxon>
        <taxon>Glomeromycotina</taxon>
        <taxon>Glomeromycetes</taxon>
        <taxon>Diversisporales</taxon>
        <taxon>Gigasporaceae</taxon>
        <taxon>Gigaspora</taxon>
    </lineage>
</organism>
<dbReference type="PANTHER" id="PTHR44329">
    <property type="entry name" value="SERINE/THREONINE-PROTEIN KINASE TNNI3K-RELATED"/>
    <property type="match status" value="1"/>
</dbReference>
<dbReference type="GO" id="GO:0004674">
    <property type="term" value="F:protein serine/threonine kinase activity"/>
    <property type="evidence" value="ECO:0007669"/>
    <property type="project" value="TreeGrafter"/>
</dbReference>
<dbReference type="Proteomes" id="UP000266673">
    <property type="component" value="Unassembled WGS sequence"/>
</dbReference>
<dbReference type="CDD" id="cd17546">
    <property type="entry name" value="REC_hyHK_CKI1_RcsC-like"/>
    <property type="match status" value="1"/>
</dbReference>
<proteinExistence type="predicted"/>
<dbReference type="Gene3D" id="3.40.50.2300">
    <property type="match status" value="1"/>
</dbReference>
<feature type="modified residue" description="4-aspartylphosphate" evidence="1">
    <location>
        <position position="71"/>
    </location>
</feature>
<dbReference type="PROSITE" id="PS50110">
    <property type="entry name" value="RESPONSE_REGULATORY"/>
    <property type="match status" value="1"/>
</dbReference>
<dbReference type="Pfam" id="PF00072">
    <property type="entry name" value="Response_reg"/>
    <property type="match status" value="1"/>
</dbReference>
<dbReference type="SUPFAM" id="SSF56112">
    <property type="entry name" value="Protein kinase-like (PK-like)"/>
    <property type="match status" value="1"/>
</dbReference>
<dbReference type="InterPro" id="IPR001789">
    <property type="entry name" value="Sig_transdc_resp-reg_receiver"/>
</dbReference>
<evidence type="ECO:0000259" key="3">
    <source>
        <dbReference type="PROSITE" id="PS50110"/>
    </source>
</evidence>
<dbReference type="InterPro" id="IPR011009">
    <property type="entry name" value="Kinase-like_dom_sf"/>
</dbReference>
<dbReference type="Gene3D" id="1.10.510.10">
    <property type="entry name" value="Transferase(Phosphotransferase) domain 1"/>
    <property type="match status" value="1"/>
</dbReference>
<comment type="caution">
    <text evidence="4">The sequence shown here is derived from an EMBL/GenBank/DDBJ whole genome shotgun (WGS) entry which is preliminary data.</text>
</comment>
<dbReference type="SMART" id="SM00448">
    <property type="entry name" value="REC"/>
    <property type="match status" value="1"/>
</dbReference>
<dbReference type="EMBL" id="QKWP01000014">
    <property type="protein sequence ID" value="RIB30381.1"/>
    <property type="molecule type" value="Genomic_DNA"/>
</dbReference>
<feature type="domain" description="Protein kinase" evidence="2">
    <location>
        <begin position="108"/>
        <end position="374"/>
    </location>
</feature>
<feature type="domain" description="Response regulatory" evidence="3">
    <location>
        <begin position="21"/>
        <end position="139"/>
    </location>
</feature>
<dbReference type="OrthoDB" id="21225at2759"/>
<dbReference type="GO" id="GO:0005524">
    <property type="term" value="F:ATP binding"/>
    <property type="evidence" value="ECO:0007669"/>
    <property type="project" value="InterPro"/>
</dbReference>
<dbReference type="InterPro" id="IPR011006">
    <property type="entry name" value="CheY-like_superfamily"/>
</dbReference>
<dbReference type="InterPro" id="IPR000719">
    <property type="entry name" value="Prot_kinase_dom"/>
</dbReference>
<dbReference type="SUPFAM" id="SSF52172">
    <property type="entry name" value="CheY-like"/>
    <property type="match status" value="1"/>
</dbReference>
<dbReference type="Pfam" id="PF07714">
    <property type="entry name" value="PK_Tyr_Ser-Thr"/>
    <property type="match status" value="1"/>
</dbReference>
<keyword evidence="5" id="KW-1185">Reference proteome</keyword>
<keyword evidence="4" id="KW-0808">Transferase</keyword>
<sequence length="609" mass="69310">MTTSFAINALRESTSKIPIIKSLVVDDNLITGKILSKILTKEFKHQVKFISSGSEALNLLSQDIYDLVFLDIDMPELSGVKTCIEIRNSTIVMEKNKAIPIFAYTTNEWEEEFLNAGMNGYIRKPTSSDKVKAVVETVSRPNFNEKTYALKSLNNNLSLDKNKFNRKLKALYNVEHPNVIKFYGTSEHPRMKNFIIVLQFADTGNLRDYLQSKQQNGVFKNSWNEIIRIAKEIGLGLKHLHEKEIIHENLHSKNILINNGKPLIADFGISNTMAAYFEPQCFIAKEKKVECDERSDIYSLGVLLWELTSGTHPFSDLTNYAIAMKISHGYREEVIPGTPQEYADIYKKCWSSEPEIRPQLNDILLNLDSMHPEESAFPVKKNHLKEYLTYKAEECNVKAKTLKLYMMNIKAHNKALGFGWNYRDLGAVTKEIWNKTASPFNLDTLNSFDINTTDTFPFPTGIDSIIQEMYSRPNTEIDQNILTNNISYHLNSFHTYPFLLPYIDVQNILSNNSNPCESYDSSCFGAHAFLPLSINDLNTVSLPIGIDSYIQQTHSQSSTSLLSCTISKLENKIFDVQKQIFDAQEQISDIQKQLSIINSSILHSDSTNP</sequence>